<name>A0A7S0BZX2_9STRA</name>
<sequence length="136" mass="14993">MRRLVVLEKRLYPLYDPLQNKTDDIQSEALENAKKAICEVLAQDPRASNNGKRGSSMVKSISTSSDGANKPETENTPAFSRAEGQDPYKVMFGTLQIEFLVDDANHVSVVHVSHIDLEKECTFVDGIPLAVDGAMK</sequence>
<dbReference type="EMBL" id="HBEL01009562">
    <property type="protein sequence ID" value="CAD8408454.1"/>
    <property type="molecule type" value="Transcribed_RNA"/>
</dbReference>
<evidence type="ECO:0000313" key="2">
    <source>
        <dbReference type="EMBL" id="CAD8408454.1"/>
    </source>
</evidence>
<feature type="compositionally biased region" description="Polar residues" evidence="1">
    <location>
        <begin position="46"/>
        <end position="67"/>
    </location>
</feature>
<proteinExistence type="predicted"/>
<protein>
    <submittedName>
        <fullName evidence="2">Uncharacterized protein</fullName>
    </submittedName>
</protein>
<gene>
    <name evidence="2" type="ORF">PINE0816_LOCUS4574</name>
</gene>
<accession>A0A7S0BZX2</accession>
<feature type="region of interest" description="Disordered" evidence="1">
    <location>
        <begin position="42"/>
        <end position="83"/>
    </location>
</feature>
<organism evidence="2">
    <name type="scientific">Proboscia inermis</name>
    <dbReference type="NCBI Taxonomy" id="420281"/>
    <lineage>
        <taxon>Eukaryota</taxon>
        <taxon>Sar</taxon>
        <taxon>Stramenopiles</taxon>
        <taxon>Ochrophyta</taxon>
        <taxon>Bacillariophyta</taxon>
        <taxon>Coscinodiscophyceae</taxon>
        <taxon>Rhizosoleniophycidae</taxon>
        <taxon>Rhizosoleniales</taxon>
        <taxon>Rhizosoleniaceae</taxon>
        <taxon>Proboscia</taxon>
    </lineage>
</organism>
<evidence type="ECO:0000256" key="1">
    <source>
        <dbReference type="SAM" id="MobiDB-lite"/>
    </source>
</evidence>
<reference evidence="2" key="1">
    <citation type="submission" date="2021-01" db="EMBL/GenBank/DDBJ databases">
        <authorList>
            <person name="Corre E."/>
            <person name="Pelletier E."/>
            <person name="Niang G."/>
            <person name="Scheremetjew M."/>
            <person name="Finn R."/>
            <person name="Kale V."/>
            <person name="Holt S."/>
            <person name="Cochrane G."/>
            <person name="Meng A."/>
            <person name="Brown T."/>
            <person name="Cohen L."/>
        </authorList>
    </citation>
    <scope>NUCLEOTIDE SEQUENCE</scope>
    <source>
        <strain evidence="2">CCAP1064/1</strain>
    </source>
</reference>
<dbReference type="AlphaFoldDB" id="A0A7S0BZX2"/>